<organism evidence="3 4">
    <name type="scientific">Desmospora activa DSM 45169</name>
    <dbReference type="NCBI Taxonomy" id="1121389"/>
    <lineage>
        <taxon>Bacteria</taxon>
        <taxon>Bacillati</taxon>
        <taxon>Bacillota</taxon>
        <taxon>Bacilli</taxon>
        <taxon>Bacillales</taxon>
        <taxon>Thermoactinomycetaceae</taxon>
        <taxon>Desmospora</taxon>
    </lineage>
</organism>
<dbReference type="InterPro" id="IPR050563">
    <property type="entry name" value="4-hydroxybenzoyl-CoA_TE"/>
</dbReference>
<accession>A0A2T4ZAU3</accession>
<dbReference type="PANTHER" id="PTHR31793">
    <property type="entry name" value="4-HYDROXYBENZOYL-COA THIOESTERASE FAMILY MEMBER"/>
    <property type="match status" value="1"/>
</dbReference>
<dbReference type="InterPro" id="IPR006684">
    <property type="entry name" value="YbgC/YbaW"/>
</dbReference>
<evidence type="ECO:0000313" key="3">
    <source>
        <dbReference type="EMBL" id="PTM59002.1"/>
    </source>
</evidence>
<dbReference type="NCBIfam" id="TIGR00051">
    <property type="entry name" value="YbgC/FadM family acyl-CoA thioesterase"/>
    <property type="match status" value="1"/>
</dbReference>
<dbReference type="RefSeq" id="WP_245891093.1">
    <property type="nucleotide sequence ID" value="NZ_PZZP01000001.1"/>
</dbReference>
<evidence type="ECO:0000256" key="2">
    <source>
        <dbReference type="ARBA" id="ARBA00022801"/>
    </source>
</evidence>
<comment type="caution">
    <text evidence="3">The sequence shown here is derived from an EMBL/GenBank/DDBJ whole genome shotgun (WGS) entry which is preliminary data.</text>
</comment>
<keyword evidence="4" id="KW-1185">Reference proteome</keyword>
<dbReference type="AlphaFoldDB" id="A0A2T4ZAU3"/>
<evidence type="ECO:0000256" key="1">
    <source>
        <dbReference type="ARBA" id="ARBA00005953"/>
    </source>
</evidence>
<reference evidence="3 4" key="1">
    <citation type="submission" date="2018-04" db="EMBL/GenBank/DDBJ databases">
        <title>Genomic Encyclopedia of Archaeal and Bacterial Type Strains, Phase II (KMG-II): from individual species to whole genera.</title>
        <authorList>
            <person name="Goeker M."/>
        </authorList>
    </citation>
    <scope>NUCLEOTIDE SEQUENCE [LARGE SCALE GENOMIC DNA]</scope>
    <source>
        <strain evidence="3 4">DSM 45169</strain>
    </source>
</reference>
<keyword evidence="2" id="KW-0378">Hydrolase</keyword>
<name>A0A2T4ZAU3_9BACL</name>
<dbReference type="EMBL" id="PZZP01000001">
    <property type="protein sequence ID" value="PTM59002.1"/>
    <property type="molecule type" value="Genomic_DNA"/>
</dbReference>
<gene>
    <name evidence="3" type="ORF">C8J48_1602</name>
</gene>
<protein>
    <submittedName>
        <fullName evidence="3">Thioesterase-3</fullName>
    </submittedName>
</protein>
<dbReference type="Gene3D" id="3.10.129.10">
    <property type="entry name" value="Hotdog Thioesterase"/>
    <property type="match status" value="1"/>
</dbReference>
<dbReference type="PANTHER" id="PTHR31793:SF27">
    <property type="entry name" value="NOVEL THIOESTERASE SUPERFAMILY DOMAIN AND SAPOSIN A-TYPE DOMAIN CONTAINING PROTEIN (0610012H03RIK)"/>
    <property type="match status" value="1"/>
</dbReference>
<dbReference type="Proteomes" id="UP000241639">
    <property type="component" value="Unassembled WGS sequence"/>
</dbReference>
<comment type="similarity">
    <text evidence="1">Belongs to the 4-hydroxybenzoyl-CoA thioesterase family.</text>
</comment>
<dbReference type="InterPro" id="IPR029069">
    <property type="entry name" value="HotDog_dom_sf"/>
</dbReference>
<proteinExistence type="inferred from homology"/>
<evidence type="ECO:0000313" key="4">
    <source>
        <dbReference type="Proteomes" id="UP000241639"/>
    </source>
</evidence>
<sequence length="138" mass="16140">MSMKHTFSLVVRSTDVDMLGHVNNAKYLQYIEWARFDWMRKLGLELKEIQKRGSLPVVARIEIDYRRELTLDEAVKVVSEPLRMGKKSYVILQQIFNEEEELVAKAEVTIVTIDIHTRRATDMLEEIKLIFEEQAANS</sequence>
<dbReference type="Pfam" id="PF13279">
    <property type="entry name" value="4HBT_2"/>
    <property type="match status" value="1"/>
</dbReference>
<dbReference type="PIRSF" id="PIRSF003230">
    <property type="entry name" value="YbgC"/>
    <property type="match status" value="1"/>
</dbReference>
<dbReference type="CDD" id="cd00586">
    <property type="entry name" value="4HBT"/>
    <property type="match status" value="1"/>
</dbReference>
<dbReference type="SUPFAM" id="SSF54637">
    <property type="entry name" value="Thioesterase/thiol ester dehydrase-isomerase"/>
    <property type="match status" value="1"/>
</dbReference>
<dbReference type="GO" id="GO:0047617">
    <property type="term" value="F:fatty acyl-CoA hydrolase activity"/>
    <property type="evidence" value="ECO:0007669"/>
    <property type="project" value="TreeGrafter"/>
</dbReference>